<protein>
    <recommendedName>
        <fullName evidence="3">Flagellar protein FliT</fullName>
    </recommendedName>
</protein>
<evidence type="ECO:0008006" key="3">
    <source>
        <dbReference type="Google" id="ProtNLM"/>
    </source>
</evidence>
<organism evidence="1 2">
    <name type="scientific">Janthinobacterium agaricidamnosum</name>
    <dbReference type="NCBI Taxonomy" id="55508"/>
    <lineage>
        <taxon>Bacteria</taxon>
        <taxon>Pseudomonadati</taxon>
        <taxon>Pseudomonadota</taxon>
        <taxon>Betaproteobacteria</taxon>
        <taxon>Burkholderiales</taxon>
        <taxon>Oxalobacteraceae</taxon>
        <taxon>Janthinobacterium</taxon>
    </lineage>
</organism>
<keyword evidence="2" id="KW-1185">Reference proteome</keyword>
<evidence type="ECO:0000313" key="1">
    <source>
        <dbReference type="EMBL" id="AYM76102.1"/>
    </source>
</evidence>
<dbReference type="AlphaFoldDB" id="A0A3G2E888"/>
<dbReference type="EMBL" id="CP033019">
    <property type="protein sequence ID" value="AYM76102.1"/>
    <property type="molecule type" value="Genomic_DNA"/>
</dbReference>
<dbReference type="Proteomes" id="UP000279594">
    <property type="component" value="Chromosome"/>
</dbReference>
<name>A0A3G2E888_9BURK</name>
<reference evidence="1 2" key="1">
    <citation type="submission" date="2018-10" db="EMBL/GenBank/DDBJ databases">
        <title>Effects of UV and annual dynamics of microbial communities in freshwater RAS systems.</title>
        <authorList>
            <person name="Bekkelund A.K."/>
            <person name="Hansen B.R."/>
            <person name="Stokken H."/>
            <person name="Eriksen B.F."/>
            <person name="Kashulin N.A."/>
        </authorList>
    </citation>
    <scope>NUCLEOTIDE SEQUENCE [LARGE SCALE GENOMIC DNA]</scope>
    <source>
        <strain evidence="1 2">BHSEK</strain>
    </source>
</reference>
<proteinExistence type="predicted"/>
<evidence type="ECO:0000313" key="2">
    <source>
        <dbReference type="Proteomes" id="UP000279594"/>
    </source>
</evidence>
<gene>
    <name evidence="1" type="ORF">D9M09_10090</name>
</gene>
<accession>A0A3G2E888</accession>
<sequence>MPRRGILQQLNRQLSAAIAQADWEAMGKLSASLAKNIPLLAERGAWSALEQTELLQLRKNHAQAVKICSEEKERLGQHLGALQANKEGWVAYAALGEYDSDGNQA</sequence>